<accession>A0AAV5VRR7</accession>
<dbReference type="InterPro" id="IPR018108">
    <property type="entry name" value="MCP_transmembrane"/>
</dbReference>
<evidence type="ECO:0000313" key="9">
    <source>
        <dbReference type="EMBL" id="GMT22158.1"/>
    </source>
</evidence>
<feature type="repeat" description="Solcar" evidence="7">
    <location>
        <begin position="224"/>
        <end position="319"/>
    </location>
</feature>
<keyword evidence="3 8" id="KW-0813">Transport</keyword>
<dbReference type="InterPro" id="IPR002067">
    <property type="entry name" value="MCP"/>
</dbReference>
<dbReference type="GO" id="GO:0055085">
    <property type="term" value="P:transmembrane transport"/>
    <property type="evidence" value="ECO:0007669"/>
    <property type="project" value="InterPro"/>
</dbReference>
<comment type="similarity">
    <text evidence="2 8">Belongs to the mitochondrial carrier (TC 2.A.29) family.</text>
</comment>
<dbReference type="GO" id="GO:0016020">
    <property type="term" value="C:membrane"/>
    <property type="evidence" value="ECO:0007669"/>
    <property type="project" value="UniProtKB-SubCell"/>
</dbReference>
<dbReference type="PANTHER" id="PTHR24089">
    <property type="entry name" value="SOLUTE CARRIER FAMILY 25"/>
    <property type="match status" value="1"/>
</dbReference>
<evidence type="ECO:0008006" key="11">
    <source>
        <dbReference type="Google" id="ProtNLM"/>
    </source>
</evidence>
<dbReference type="AlphaFoldDB" id="A0AAV5VRR7"/>
<protein>
    <recommendedName>
        <fullName evidence="11">Mitochondrial carrier protein</fullName>
    </recommendedName>
</protein>
<evidence type="ECO:0000256" key="4">
    <source>
        <dbReference type="ARBA" id="ARBA00022692"/>
    </source>
</evidence>
<evidence type="ECO:0000256" key="8">
    <source>
        <dbReference type="RuleBase" id="RU000488"/>
    </source>
</evidence>
<comment type="subcellular location">
    <subcellularLocation>
        <location evidence="1">Membrane</location>
        <topology evidence="1">Multi-pass membrane protein</topology>
    </subcellularLocation>
</comment>
<evidence type="ECO:0000256" key="6">
    <source>
        <dbReference type="ARBA" id="ARBA00023136"/>
    </source>
</evidence>
<feature type="repeat" description="Solcar" evidence="7">
    <location>
        <begin position="18"/>
        <end position="110"/>
    </location>
</feature>
<dbReference type="PRINTS" id="PR00926">
    <property type="entry name" value="MITOCARRIER"/>
</dbReference>
<evidence type="ECO:0000256" key="5">
    <source>
        <dbReference type="ARBA" id="ARBA00022737"/>
    </source>
</evidence>
<dbReference type="Gene3D" id="1.50.40.10">
    <property type="entry name" value="Mitochondrial carrier domain"/>
    <property type="match status" value="1"/>
</dbReference>
<proteinExistence type="inferred from homology"/>
<evidence type="ECO:0000256" key="3">
    <source>
        <dbReference type="ARBA" id="ARBA00022448"/>
    </source>
</evidence>
<evidence type="ECO:0000313" key="10">
    <source>
        <dbReference type="Proteomes" id="UP001432322"/>
    </source>
</evidence>
<evidence type="ECO:0000256" key="2">
    <source>
        <dbReference type="ARBA" id="ARBA00006375"/>
    </source>
</evidence>
<evidence type="ECO:0000256" key="1">
    <source>
        <dbReference type="ARBA" id="ARBA00004141"/>
    </source>
</evidence>
<comment type="caution">
    <text evidence="9">The sequence shown here is derived from an EMBL/GenBank/DDBJ whole genome shotgun (WGS) entry which is preliminary data.</text>
</comment>
<sequence length="326" mass="35040">VLRMVGYDSSSTSSNRELSSSEHSLAGLASGVATRALGQPLDVLKIRFQLQEEPIGGQKSGKYRGVIQSIRLIAREEGVRAFWKGHVPAQGLSAVFGLVQFSAYEWCSKRITVAGHVSKAASDFVAGTLAGSLAMTASMPLDVIRTRLVAQAQMSNGDTEGPRRVVYRGTLHAITTIGRTQGPVGYFRGWLPSVAIVAPSAGLQFWFYNAICARLDALTDADGSSSSNRLVAGAAAGALARTLLYPLDIMRHRLQMNGFERASFFGATSDYSIGLARSVAHVARTEGVRGMFKGLWPSQLKSAVSSGLAFFFYEVFCDLLRARHGL</sequence>
<dbReference type="InterPro" id="IPR023395">
    <property type="entry name" value="MCP_dom_sf"/>
</dbReference>
<dbReference type="Pfam" id="PF00153">
    <property type="entry name" value="Mito_carr"/>
    <property type="match status" value="3"/>
</dbReference>
<dbReference type="Proteomes" id="UP001432322">
    <property type="component" value="Unassembled WGS sequence"/>
</dbReference>
<dbReference type="EMBL" id="BTSY01000004">
    <property type="protein sequence ID" value="GMT22158.1"/>
    <property type="molecule type" value="Genomic_DNA"/>
</dbReference>
<name>A0AAV5VRR7_9BILA</name>
<keyword evidence="5" id="KW-0677">Repeat</keyword>
<organism evidence="9 10">
    <name type="scientific">Pristionchus fissidentatus</name>
    <dbReference type="NCBI Taxonomy" id="1538716"/>
    <lineage>
        <taxon>Eukaryota</taxon>
        <taxon>Metazoa</taxon>
        <taxon>Ecdysozoa</taxon>
        <taxon>Nematoda</taxon>
        <taxon>Chromadorea</taxon>
        <taxon>Rhabditida</taxon>
        <taxon>Rhabditina</taxon>
        <taxon>Diplogasteromorpha</taxon>
        <taxon>Diplogasteroidea</taxon>
        <taxon>Neodiplogasteridae</taxon>
        <taxon>Pristionchus</taxon>
    </lineage>
</organism>
<reference evidence="9" key="1">
    <citation type="submission" date="2023-10" db="EMBL/GenBank/DDBJ databases">
        <title>Genome assembly of Pristionchus species.</title>
        <authorList>
            <person name="Yoshida K."/>
            <person name="Sommer R.J."/>
        </authorList>
    </citation>
    <scope>NUCLEOTIDE SEQUENCE</scope>
    <source>
        <strain evidence="9">RS5133</strain>
    </source>
</reference>
<dbReference type="SUPFAM" id="SSF103506">
    <property type="entry name" value="Mitochondrial carrier"/>
    <property type="match status" value="1"/>
</dbReference>
<keyword evidence="4 7" id="KW-0812">Transmembrane</keyword>
<keyword evidence="10" id="KW-1185">Reference proteome</keyword>
<dbReference type="PROSITE" id="PS50920">
    <property type="entry name" value="SOLCAR"/>
    <property type="match status" value="3"/>
</dbReference>
<keyword evidence="6 7" id="KW-0472">Membrane</keyword>
<evidence type="ECO:0000256" key="7">
    <source>
        <dbReference type="PROSITE-ProRule" id="PRU00282"/>
    </source>
</evidence>
<feature type="repeat" description="Solcar" evidence="7">
    <location>
        <begin position="118"/>
        <end position="214"/>
    </location>
</feature>
<gene>
    <name evidence="9" type="ORF">PFISCL1PPCAC_13455</name>
</gene>
<feature type="non-terminal residue" evidence="9">
    <location>
        <position position="1"/>
    </location>
</feature>